<evidence type="ECO:0000313" key="1">
    <source>
        <dbReference type="EMBL" id="CAD7431307.1"/>
    </source>
</evidence>
<protein>
    <submittedName>
        <fullName evidence="1">Uncharacterized protein</fullName>
    </submittedName>
</protein>
<sequence>MCIVQQSTVRELDFLASTLGSFAFPTDSPIGSMGQVQNSHLHMPQEYIDQMGRRFMIQEPRDLGKDFLGTPDRGSSSVFSITKNSENMSVALKYVSLQLQIFRESGKPFRKSHPQCTRPGLNPDLPVNGSLLQHEISALDHTTNEVGFISGDMTSTCLYPLQVLDFLHDWSDPNLLEASWPCETRAYWSKQLLPLVSLVRFLFTYVAPLMVVLGVDQVTLVSTATNRDNFNLIVMWQGGFSFPRPPPPIPPYTCLASVDISSSICCTYYSQKFLNICHEQSPDFDDISSQGYGLMVARKLSMQLHRNRSQKLANEIYNQTVEQLLLYSAISTALYRRAHNND</sequence>
<proteinExistence type="predicted"/>
<dbReference type="EMBL" id="OB794906">
    <property type="protein sequence ID" value="CAD7431307.1"/>
    <property type="molecule type" value="Genomic_DNA"/>
</dbReference>
<organism evidence="1">
    <name type="scientific">Timema monikensis</name>
    <dbReference type="NCBI Taxonomy" id="170555"/>
    <lineage>
        <taxon>Eukaryota</taxon>
        <taxon>Metazoa</taxon>
        <taxon>Ecdysozoa</taxon>
        <taxon>Arthropoda</taxon>
        <taxon>Hexapoda</taxon>
        <taxon>Insecta</taxon>
        <taxon>Pterygota</taxon>
        <taxon>Neoptera</taxon>
        <taxon>Polyneoptera</taxon>
        <taxon>Phasmatodea</taxon>
        <taxon>Timematodea</taxon>
        <taxon>Timematoidea</taxon>
        <taxon>Timematidae</taxon>
        <taxon>Timema</taxon>
    </lineage>
</organism>
<dbReference type="AlphaFoldDB" id="A0A7R9EC44"/>
<gene>
    <name evidence="1" type="ORF">TMSB3V08_LOCUS8046</name>
</gene>
<reference evidence="1" key="1">
    <citation type="submission" date="2020-11" db="EMBL/GenBank/DDBJ databases">
        <authorList>
            <person name="Tran Van P."/>
        </authorList>
    </citation>
    <scope>NUCLEOTIDE SEQUENCE</scope>
</reference>
<name>A0A7R9EC44_9NEOP</name>
<accession>A0A7R9EC44</accession>